<reference evidence="1" key="1">
    <citation type="journal article" date="2015" name="Nature">
        <title>Complex archaea that bridge the gap between prokaryotes and eukaryotes.</title>
        <authorList>
            <person name="Spang A."/>
            <person name="Saw J.H."/>
            <person name="Jorgensen S.L."/>
            <person name="Zaremba-Niedzwiedzka K."/>
            <person name="Martijn J."/>
            <person name="Lind A.E."/>
            <person name="van Eijk R."/>
            <person name="Schleper C."/>
            <person name="Guy L."/>
            <person name="Ettema T.J."/>
        </authorList>
    </citation>
    <scope>NUCLEOTIDE SEQUENCE</scope>
</reference>
<comment type="caution">
    <text evidence="1">The sequence shown here is derived from an EMBL/GenBank/DDBJ whole genome shotgun (WGS) entry which is preliminary data.</text>
</comment>
<gene>
    <name evidence="1" type="ORF">LCGC14_0554380</name>
</gene>
<evidence type="ECO:0000313" key="1">
    <source>
        <dbReference type="EMBL" id="KKN58218.1"/>
    </source>
</evidence>
<proteinExistence type="predicted"/>
<name>A0A0F9UX53_9ZZZZ</name>
<dbReference type="AlphaFoldDB" id="A0A0F9UX53"/>
<accession>A0A0F9UX53</accession>
<dbReference type="EMBL" id="LAZR01000771">
    <property type="protein sequence ID" value="KKN58218.1"/>
    <property type="molecule type" value="Genomic_DNA"/>
</dbReference>
<protein>
    <submittedName>
        <fullName evidence="1">Uncharacterized protein</fullName>
    </submittedName>
</protein>
<sequence>MARANTNYLNNKDLLIEIHKSKNTFCEYEDSTYANFDVIIYDLDVLVDDDVCTNYFGDWDITYKETTSIKKEIESKVLIKATTVDEWIYNLRLKKLEKIKKEDPTSDLEIGDIMIGDLVFRYMTFNHVPENTEWPEDKLKKKPADGFVKVNFPPFQHIILENGMPKCVGLSHYKDGEFNLDYGRITNELGKMYMLLVEKISKKGNWRNYTYIDEMRSSALVQLSQVGLQFDEGRAQIPNPFAFYTTVVSNAFKQVLNTEKKNRKIRDELIEMGGETPSFSRQMEEEYKTAKGFYNIKRKRNT</sequence>
<organism evidence="1">
    <name type="scientific">marine sediment metagenome</name>
    <dbReference type="NCBI Taxonomy" id="412755"/>
    <lineage>
        <taxon>unclassified sequences</taxon>
        <taxon>metagenomes</taxon>
        <taxon>ecological metagenomes</taxon>
    </lineage>
</organism>